<name>A0A6J7NFK4_9ZZZZ</name>
<gene>
    <name evidence="1" type="ORF">UFOPK3957_00928</name>
</gene>
<reference evidence="1" key="1">
    <citation type="submission" date="2020-05" db="EMBL/GenBank/DDBJ databases">
        <authorList>
            <person name="Chiriac C."/>
            <person name="Salcher M."/>
            <person name="Ghai R."/>
            <person name="Kavagutti S V."/>
        </authorList>
    </citation>
    <scope>NUCLEOTIDE SEQUENCE</scope>
</reference>
<organism evidence="1">
    <name type="scientific">freshwater metagenome</name>
    <dbReference type="NCBI Taxonomy" id="449393"/>
    <lineage>
        <taxon>unclassified sequences</taxon>
        <taxon>metagenomes</taxon>
        <taxon>ecological metagenomes</taxon>
    </lineage>
</organism>
<dbReference type="AlphaFoldDB" id="A0A6J7NFK4"/>
<dbReference type="EMBL" id="CAFBOM010000145">
    <property type="protein sequence ID" value="CAB4989413.1"/>
    <property type="molecule type" value="Genomic_DNA"/>
</dbReference>
<protein>
    <submittedName>
        <fullName evidence="1">Unannotated protein</fullName>
    </submittedName>
</protein>
<accession>A0A6J7NFK4</accession>
<evidence type="ECO:0000313" key="1">
    <source>
        <dbReference type="EMBL" id="CAB4989413.1"/>
    </source>
</evidence>
<sequence length="337" mass="35902">MGEAAEPGVGQCPGRLSSAQMLVKERCHLGDVVDSGTGGARGRSGVRPWPGQQSCWCIDRRDRSKGGVAVAVSPARDDHRRDVDAVVVGTHRSVAPILVVARVREPGEEPRLMLLDATQPLLPPGVAPDPRHGWQEVHGRHVVAVVDEIEPLARPAHLVDIIGESVVGGIDGDDRLEVRWPFTCELEGIEPAIGGSEHADAAGAPRLGCQPGDHLCEVTLLSLRVLIGGDSTARAGTSNIDPGDSEAELISEAGVLRSPASRHVVLAVRECLEDAGGWLHVREKQRDRQSNPIAHLNQRLHPASPRYSTGRARCCTIAPSTAIHRSVQPTSQGNSAR</sequence>
<proteinExistence type="predicted"/>